<protein>
    <submittedName>
        <fullName evidence="1">Predicted 3-hydroxylacyl-ACP dehydratase, HotDog domain</fullName>
    </submittedName>
</protein>
<organism evidence="1 2">
    <name type="scientific">Halopseudomonas salegens</name>
    <dbReference type="NCBI Taxonomy" id="1434072"/>
    <lineage>
        <taxon>Bacteria</taxon>
        <taxon>Pseudomonadati</taxon>
        <taxon>Pseudomonadota</taxon>
        <taxon>Gammaproteobacteria</taxon>
        <taxon>Pseudomonadales</taxon>
        <taxon>Pseudomonadaceae</taxon>
        <taxon>Halopseudomonas</taxon>
    </lineage>
</organism>
<dbReference type="PIRSF" id="PIRSF020565">
    <property type="entry name" value="3Ho_Ac_ACP_DH_prd"/>
    <property type="match status" value="1"/>
</dbReference>
<evidence type="ECO:0000313" key="1">
    <source>
        <dbReference type="EMBL" id="SDU24042.1"/>
    </source>
</evidence>
<reference evidence="2" key="1">
    <citation type="submission" date="2016-10" db="EMBL/GenBank/DDBJ databases">
        <authorList>
            <person name="Varghese N."/>
            <person name="Submissions S."/>
        </authorList>
    </citation>
    <scope>NUCLEOTIDE SEQUENCE [LARGE SCALE GENOMIC DNA]</scope>
    <source>
        <strain evidence="2">CECT 8338</strain>
    </source>
</reference>
<dbReference type="InterPro" id="IPR016776">
    <property type="entry name" value="ApeP-like_dehydratase"/>
</dbReference>
<dbReference type="AlphaFoldDB" id="A0A1H2GWT8"/>
<dbReference type="Gene3D" id="3.10.129.10">
    <property type="entry name" value="Hotdog Thioesterase"/>
    <property type="match status" value="1"/>
</dbReference>
<dbReference type="EMBL" id="LT629787">
    <property type="protein sequence ID" value="SDU24042.1"/>
    <property type="molecule type" value="Genomic_DNA"/>
</dbReference>
<gene>
    <name evidence="1" type="ORF">SAMN05216210_2606</name>
</gene>
<dbReference type="STRING" id="1434072.SAMN05216210_2606"/>
<dbReference type="InterPro" id="IPR029069">
    <property type="entry name" value="HotDog_dom_sf"/>
</dbReference>
<evidence type="ECO:0000313" key="2">
    <source>
        <dbReference type="Proteomes" id="UP000243924"/>
    </source>
</evidence>
<proteinExistence type="predicted"/>
<dbReference type="Proteomes" id="UP000243924">
    <property type="component" value="Chromosome I"/>
</dbReference>
<dbReference type="SUPFAM" id="SSF54637">
    <property type="entry name" value="Thioesterase/thiol ester dehydrase-isomerase"/>
    <property type="match status" value="1"/>
</dbReference>
<dbReference type="OrthoDB" id="9800188at2"/>
<accession>A0A1H2GWT8</accession>
<dbReference type="RefSeq" id="WP_092387560.1">
    <property type="nucleotide sequence ID" value="NZ_LT629787.1"/>
</dbReference>
<sequence length="162" mass="17634">MSLTAAYPSTPCPVAPYVPHRGDICLLERLLEVNDDYLLAEVIPTENNLFARPQGIPAWVGIEWLAQAVSAWAGVQSALHNQAPQIGFLLGTRRYRCDPLHFAFNQPVRAQIIPDFRADNGLGAFNGCLLDAEGNQLAVATLSVYEPPNADALQALQKGEKP</sequence>
<keyword evidence="2" id="KW-1185">Reference proteome</keyword>
<dbReference type="Pfam" id="PF22817">
    <property type="entry name" value="ApeP-like"/>
    <property type="match status" value="1"/>
</dbReference>
<name>A0A1H2GWT8_9GAMM</name>